<dbReference type="InterPro" id="IPR024072">
    <property type="entry name" value="DHFR-like_dom_sf"/>
</dbReference>
<keyword evidence="3" id="KW-1185">Reference proteome</keyword>
<comment type="caution">
    <text evidence="2">The sequence shown here is derived from an EMBL/GenBank/DDBJ whole genome shotgun (WGS) entry which is preliminary data.</text>
</comment>
<sequence length="185" mass="20396">MRKIIYWVHTSVDGFVDGPNGEFDWTELGPELADYAHEVHDGVDTFLYGRVVWEMMSGYWPTADKESDHPHDQEFAPIWRETPKIVFSRTLRGPLDWNTTVINSDVAESVAALKSGTGKDLLLNGGSGMAATLADLGLVDEIQVIVHPVILGGGKRLLPIARTALELTGTRTFDNRSVLLSYTLG</sequence>
<reference evidence="2 3" key="1">
    <citation type="submission" date="2021-01" db="EMBL/GenBank/DDBJ databases">
        <title>Whole genome shotgun sequence of Asanoa iriomotensis NBRC 100142.</title>
        <authorList>
            <person name="Komaki H."/>
            <person name="Tamura T."/>
        </authorList>
    </citation>
    <scope>NUCLEOTIDE SEQUENCE [LARGE SCALE GENOMIC DNA]</scope>
    <source>
        <strain evidence="2 3">NBRC 100142</strain>
    </source>
</reference>
<name>A0ABQ4BX59_9ACTN</name>
<dbReference type="Gene3D" id="3.40.430.10">
    <property type="entry name" value="Dihydrofolate Reductase, subunit A"/>
    <property type="match status" value="1"/>
</dbReference>
<dbReference type="InterPro" id="IPR002734">
    <property type="entry name" value="RibDG_C"/>
</dbReference>
<gene>
    <name evidence="2" type="ORF">Air01nite_08410</name>
</gene>
<dbReference type="PANTHER" id="PTHR38011">
    <property type="entry name" value="DIHYDROFOLATE REDUCTASE FAMILY PROTEIN (AFU_ORTHOLOGUE AFUA_8G06820)"/>
    <property type="match status" value="1"/>
</dbReference>
<dbReference type="EMBL" id="BONC01000003">
    <property type="protein sequence ID" value="GIF54746.1"/>
    <property type="molecule type" value="Genomic_DNA"/>
</dbReference>
<evidence type="ECO:0000313" key="3">
    <source>
        <dbReference type="Proteomes" id="UP000624325"/>
    </source>
</evidence>
<organism evidence="2 3">
    <name type="scientific">Asanoa iriomotensis</name>
    <dbReference type="NCBI Taxonomy" id="234613"/>
    <lineage>
        <taxon>Bacteria</taxon>
        <taxon>Bacillati</taxon>
        <taxon>Actinomycetota</taxon>
        <taxon>Actinomycetes</taxon>
        <taxon>Micromonosporales</taxon>
        <taxon>Micromonosporaceae</taxon>
        <taxon>Asanoa</taxon>
    </lineage>
</organism>
<protein>
    <recommendedName>
        <fullName evidence="1">Bacterial bifunctional deaminase-reductase C-terminal domain-containing protein</fullName>
    </recommendedName>
</protein>
<feature type="domain" description="Bacterial bifunctional deaminase-reductase C-terminal" evidence="1">
    <location>
        <begin position="2"/>
        <end position="178"/>
    </location>
</feature>
<evidence type="ECO:0000313" key="2">
    <source>
        <dbReference type="EMBL" id="GIF54746.1"/>
    </source>
</evidence>
<dbReference type="RefSeq" id="WP_203700437.1">
    <property type="nucleotide sequence ID" value="NZ_BAAALU010000030.1"/>
</dbReference>
<proteinExistence type="predicted"/>
<evidence type="ECO:0000259" key="1">
    <source>
        <dbReference type="Pfam" id="PF01872"/>
    </source>
</evidence>
<accession>A0ABQ4BX59</accession>
<dbReference type="InterPro" id="IPR050765">
    <property type="entry name" value="Riboflavin_Biosynth_HTPR"/>
</dbReference>
<dbReference type="SUPFAM" id="SSF53597">
    <property type="entry name" value="Dihydrofolate reductase-like"/>
    <property type="match status" value="1"/>
</dbReference>
<dbReference type="Pfam" id="PF01872">
    <property type="entry name" value="RibD_C"/>
    <property type="match status" value="1"/>
</dbReference>
<dbReference type="PANTHER" id="PTHR38011:SF11">
    <property type="entry name" value="2,5-DIAMINO-6-RIBOSYLAMINO-4(3H)-PYRIMIDINONE 5'-PHOSPHATE REDUCTASE"/>
    <property type="match status" value="1"/>
</dbReference>
<dbReference type="Proteomes" id="UP000624325">
    <property type="component" value="Unassembled WGS sequence"/>
</dbReference>